<reference evidence="1" key="2">
    <citation type="journal article" date="2021" name="Genome Biol. Evol.">
        <title>Developing a high-quality reference genome for a parasitic bivalve with doubly uniparental inheritance (Bivalvia: Unionida).</title>
        <authorList>
            <person name="Smith C.H."/>
        </authorList>
    </citation>
    <scope>NUCLEOTIDE SEQUENCE</scope>
    <source>
        <strain evidence="1">CHS0354</strain>
        <tissue evidence="1">Mantle</tissue>
    </source>
</reference>
<dbReference type="Proteomes" id="UP001195483">
    <property type="component" value="Unassembled WGS sequence"/>
</dbReference>
<comment type="caution">
    <text evidence="1">The sequence shown here is derived from an EMBL/GenBank/DDBJ whole genome shotgun (WGS) entry which is preliminary data.</text>
</comment>
<gene>
    <name evidence="1" type="ORF">CHS0354_015641</name>
</gene>
<evidence type="ECO:0000313" key="2">
    <source>
        <dbReference type="Proteomes" id="UP001195483"/>
    </source>
</evidence>
<reference evidence="1" key="1">
    <citation type="journal article" date="2021" name="Genome Biol. Evol.">
        <title>A High-Quality Reference Genome for a Parasitic Bivalve with Doubly Uniparental Inheritance (Bivalvia: Unionida).</title>
        <authorList>
            <person name="Smith C.H."/>
        </authorList>
    </citation>
    <scope>NUCLEOTIDE SEQUENCE</scope>
    <source>
        <strain evidence="1">CHS0354</strain>
    </source>
</reference>
<dbReference type="AlphaFoldDB" id="A0AAE0VUD0"/>
<accession>A0AAE0VUD0</accession>
<organism evidence="1 2">
    <name type="scientific">Potamilus streckersoni</name>
    <dbReference type="NCBI Taxonomy" id="2493646"/>
    <lineage>
        <taxon>Eukaryota</taxon>
        <taxon>Metazoa</taxon>
        <taxon>Spiralia</taxon>
        <taxon>Lophotrochozoa</taxon>
        <taxon>Mollusca</taxon>
        <taxon>Bivalvia</taxon>
        <taxon>Autobranchia</taxon>
        <taxon>Heteroconchia</taxon>
        <taxon>Palaeoheterodonta</taxon>
        <taxon>Unionida</taxon>
        <taxon>Unionoidea</taxon>
        <taxon>Unionidae</taxon>
        <taxon>Ambleminae</taxon>
        <taxon>Lampsilini</taxon>
        <taxon>Potamilus</taxon>
    </lineage>
</organism>
<keyword evidence="2" id="KW-1185">Reference proteome</keyword>
<dbReference type="EMBL" id="JAEAOA010000972">
    <property type="protein sequence ID" value="KAK3590474.1"/>
    <property type="molecule type" value="Genomic_DNA"/>
</dbReference>
<evidence type="ECO:0000313" key="1">
    <source>
        <dbReference type="EMBL" id="KAK3590474.1"/>
    </source>
</evidence>
<proteinExistence type="predicted"/>
<protein>
    <submittedName>
        <fullName evidence="1">Uncharacterized protein</fullName>
    </submittedName>
</protein>
<sequence length="64" mass="7404">MPGANIRNWRATQTSIVKDTEIANKRLFEDISLTVRHTSYYSHKCLLINVGKRQEIIYLDQGVP</sequence>
<reference evidence="1" key="3">
    <citation type="submission" date="2023-05" db="EMBL/GenBank/DDBJ databases">
        <authorList>
            <person name="Smith C.H."/>
        </authorList>
    </citation>
    <scope>NUCLEOTIDE SEQUENCE</scope>
    <source>
        <strain evidence="1">CHS0354</strain>
        <tissue evidence="1">Mantle</tissue>
    </source>
</reference>
<name>A0AAE0VUD0_9BIVA</name>